<gene>
    <name evidence="1" type="ORF">M5598_26770</name>
</gene>
<sequence>MATQKEVMFLKNRGAVEICQAFGRELDQYGELKTRGEESIDAFVAAINAKIKGEEKAS</sequence>
<dbReference type="RefSeq" id="WP_258636601.1">
    <property type="nucleotide sequence ID" value="NZ_CP062152.1"/>
</dbReference>
<keyword evidence="1" id="KW-0614">Plasmid</keyword>
<name>A0AA46UPK3_VIBPH</name>
<dbReference type="AlphaFoldDB" id="A0AA46UPK3"/>
<accession>A0AA46UPK3</accession>
<geneLocation type="plasmid" evidence="1 2">
    <name>pVP-16-VB00198-1</name>
</geneLocation>
<dbReference type="Proteomes" id="UP001163036">
    <property type="component" value="Plasmid pVP-16-VB00198-1"/>
</dbReference>
<evidence type="ECO:0000313" key="2">
    <source>
        <dbReference type="Proteomes" id="UP001163036"/>
    </source>
</evidence>
<organism evidence="1 2">
    <name type="scientific">Vibrio parahaemolyticus</name>
    <dbReference type="NCBI Taxonomy" id="670"/>
    <lineage>
        <taxon>Bacteria</taxon>
        <taxon>Pseudomonadati</taxon>
        <taxon>Pseudomonadota</taxon>
        <taxon>Gammaproteobacteria</taxon>
        <taxon>Vibrionales</taxon>
        <taxon>Vibrionaceae</taxon>
        <taxon>Vibrio</taxon>
    </lineage>
</organism>
<protein>
    <submittedName>
        <fullName evidence="1">Uncharacterized protein</fullName>
    </submittedName>
</protein>
<dbReference type="EMBL" id="CP097357">
    <property type="protein sequence ID" value="UYV29582.1"/>
    <property type="molecule type" value="Genomic_DNA"/>
</dbReference>
<proteinExistence type="predicted"/>
<reference evidence="1" key="1">
    <citation type="submission" date="2022-05" db="EMBL/GenBank/DDBJ databases">
        <title>Megaplasmid of Vibrio parahaemolyticus.</title>
        <authorList>
            <person name="Strauch E."/>
            <person name="Borowiak M."/>
        </authorList>
    </citation>
    <scope>NUCLEOTIDE SEQUENCE</scope>
    <source>
        <strain evidence="1">16-VB00198</strain>
        <plasmid evidence="1">pVP-16-VB00198-1</plasmid>
    </source>
</reference>
<evidence type="ECO:0000313" key="1">
    <source>
        <dbReference type="EMBL" id="UYV29582.1"/>
    </source>
</evidence>